<feature type="transmembrane region" description="Helical" evidence="1">
    <location>
        <begin position="110"/>
        <end position="128"/>
    </location>
</feature>
<organism evidence="3 4">
    <name type="scientific">Enterococcus lactis</name>
    <dbReference type="NCBI Taxonomy" id="357441"/>
    <lineage>
        <taxon>Bacteria</taxon>
        <taxon>Bacillati</taxon>
        <taxon>Bacillota</taxon>
        <taxon>Bacilli</taxon>
        <taxon>Lactobacillales</taxon>
        <taxon>Enterococcaceae</taxon>
        <taxon>Enterococcus</taxon>
    </lineage>
</organism>
<accession>A0AAJ1SMV4</accession>
<gene>
    <name evidence="3" type="ORF">RAN64_14990</name>
</gene>
<feature type="transmembrane region" description="Helical" evidence="1">
    <location>
        <begin position="6"/>
        <end position="23"/>
    </location>
</feature>
<feature type="transmembrane region" description="Helical" evidence="1">
    <location>
        <begin position="84"/>
        <end position="104"/>
    </location>
</feature>
<dbReference type="EMBL" id="JAVBZS010000132">
    <property type="protein sequence ID" value="MDP8591263.1"/>
    <property type="molecule type" value="Genomic_DNA"/>
</dbReference>
<keyword evidence="4" id="KW-1185">Reference proteome</keyword>
<dbReference type="Gene3D" id="3.30.565.10">
    <property type="entry name" value="Histidine kinase-like ATPase, C-terminal domain"/>
    <property type="match status" value="1"/>
</dbReference>
<keyword evidence="1" id="KW-0472">Membrane</keyword>
<dbReference type="GO" id="GO:0042802">
    <property type="term" value="F:identical protein binding"/>
    <property type="evidence" value="ECO:0007669"/>
    <property type="project" value="TreeGrafter"/>
</dbReference>
<evidence type="ECO:0000259" key="2">
    <source>
        <dbReference type="Pfam" id="PF14501"/>
    </source>
</evidence>
<feature type="domain" description="Sensor histidine kinase NatK-like C-terminal" evidence="2">
    <location>
        <begin position="321"/>
        <end position="419"/>
    </location>
</feature>
<sequence>MLITIILLSVQYFLMCSLSFRILREKNRKFIVLSVISAVIFSLVYLQFELFATGLLWVYLIAMNFFVAKSTVHKSLISSSSAILIVIFSDYLTLFINPMFNVNVGEYTRFFYTVIVALLLSFAFRKLVNTTSLFENDLYMPMISLIATGTFLIHFIVITMERHVTNQREMEMINSYFVIVYSLLSLFSASIFVFSARKYYKNKEIENYLHYLKQYATDIEKKYSDLRAFKHDYKNMLISMGNYIERGNLEELTKYFKQNILETSKTIFDNSLELSELGNLKVVSLKSIFLSKLNSVDTKRTKVSIFVFNEVDSVAVDELVLVRSLGIILDNAVEATRMAKSEGFIECAILKDMGSVSFIISNSVSENLPPLHQLKVSGYSTKGSNRGLGLSNLDSIVAHEAHLSLETSIQNNKFCQILTVN</sequence>
<proteinExistence type="predicted"/>
<feature type="transmembrane region" description="Helical" evidence="1">
    <location>
        <begin position="172"/>
        <end position="194"/>
    </location>
</feature>
<dbReference type="PANTHER" id="PTHR40448">
    <property type="entry name" value="TWO-COMPONENT SENSOR HISTIDINE KINASE"/>
    <property type="match status" value="1"/>
</dbReference>
<dbReference type="RefSeq" id="WP_306401847.1">
    <property type="nucleotide sequence ID" value="NZ_JAVBZS010000132.1"/>
</dbReference>
<dbReference type="PANTHER" id="PTHR40448:SF1">
    <property type="entry name" value="TWO-COMPONENT SENSOR HISTIDINE KINASE"/>
    <property type="match status" value="1"/>
</dbReference>
<dbReference type="InterPro" id="IPR036890">
    <property type="entry name" value="HATPase_C_sf"/>
</dbReference>
<feature type="transmembrane region" description="Helical" evidence="1">
    <location>
        <begin position="30"/>
        <end position="48"/>
    </location>
</feature>
<reference evidence="3 4" key="1">
    <citation type="submission" date="2023-08" db="EMBL/GenBank/DDBJ databases">
        <title>Whole genome sequencing of Enterococcus.</title>
        <authorList>
            <person name="Kaptchouang Tchatchouang C.D."/>
            <person name="Ateba C.N."/>
        </authorList>
    </citation>
    <scope>NUCLEOTIDE SEQUENCE [LARGE SCALE GENOMIC DNA]</scope>
    <source>
        <strain evidence="3 4">ENT3_CNKT_NWU</strain>
    </source>
</reference>
<dbReference type="AlphaFoldDB" id="A0AAJ1SMV4"/>
<name>A0AAJ1SMV4_9ENTE</name>
<evidence type="ECO:0000313" key="4">
    <source>
        <dbReference type="Proteomes" id="UP001238215"/>
    </source>
</evidence>
<dbReference type="Pfam" id="PF14501">
    <property type="entry name" value="HATPase_c_5"/>
    <property type="match status" value="1"/>
</dbReference>
<dbReference type="Proteomes" id="UP001238215">
    <property type="component" value="Unassembled WGS sequence"/>
</dbReference>
<keyword evidence="1" id="KW-0812">Transmembrane</keyword>
<evidence type="ECO:0000313" key="3">
    <source>
        <dbReference type="EMBL" id="MDP8591263.1"/>
    </source>
</evidence>
<evidence type="ECO:0000256" key="1">
    <source>
        <dbReference type="SAM" id="Phobius"/>
    </source>
</evidence>
<comment type="caution">
    <text evidence="3">The sequence shown here is derived from an EMBL/GenBank/DDBJ whole genome shotgun (WGS) entry which is preliminary data.</text>
</comment>
<dbReference type="InterPro" id="IPR032834">
    <property type="entry name" value="NatK-like_C"/>
</dbReference>
<dbReference type="SUPFAM" id="SSF55874">
    <property type="entry name" value="ATPase domain of HSP90 chaperone/DNA topoisomerase II/histidine kinase"/>
    <property type="match status" value="1"/>
</dbReference>
<keyword evidence="1" id="KW-1133">Transmembrane helix</keyword>
<protein>
    <submittedName>
        <fullName evidence="3">GHKL domain-containing protein</fullName>
    </submittedName>
</protein>
<feature type="transmembrane region" description="Helical" evidence="1">
    <location>
        <begin position="140"/>
        <end position="160"/>
    </location>
</feature>